<feature type="transmembrane region" description="Helical" evidence="1">
    <location>
        <begin position="20"/>
        <end position="38"/>
    </location>
</feature>
<gene>
    <name evidence="2" type="ORF">FKY71_07225</name>
</gene>
<keyword evidence="1" id="KW-0812">Transmembrane</keyword>
<evidence type="ECO:0000313" key="2">
    <source>
        <dbReference type="EMBL" id="TQE99689.1"/>
    </source>
</evidence>
<keyword evidence="1" id="KW-0472">Membrane</keyword>
<dbReference type="EMBL" id="VIFK01000044">
    <property type="protein sequence ID" value="TQE99689.1"/>
    <property type="molecule type" value="Genomic_DNA"/>
</dbReference>
<feature type="transmembrane region" description="Helical" evidence="1">
    <location>
        <begin position="44"/>
        <end position="63"/>
    </location>
</feature>
<sequence>MDNVNEGHERRSTKARQRRWDSLVTGLILVWLGVVVFADLGWSVGLLGVGVVVLLEQALRWHWSAACEGFYVGAGAIVVFAGGAGAAGVDVPIGAIVLIVVGLWLGGTALVHNKRD</sequence>
<comment type="caution">
    <text evidence="2">The sequence shown here is derived from an EMBL/GenBank/DDBJ whole genome shotgun (WGS) entry which is preliminary data.</text>
</comment>
<evidence type="ECO:0000313" key="3">
    <source>
        <dbReference type="Proteomes" id="UP000315400"/>
    </source>
</evidence>
<accession>A0A540VSE7</accession>
<proteinExistence type="predicted"/>
<evidence type="ECO:0000256" key="1">
    <source>
        <dbReference type="SAM" id="Phobius"/>
    </source>
</evidence>
<protein>
    <submittedName>
        <fullName evidence="2">Uncharacterized protein</fullName>
    </submittedName>
</protein>
<keyword evidence="1" id="KW-1133">Transmembrane helix</keyword>
<feature type="transmembrane region" description="Helical" evidence="1">
    <location>
        <begin position="93"/>
        <end position="111"/>
    </location>
</feature>
<name>A0A540VSE7_9GAMM</name>
<reference evidence="2 3" key="1">
    <citation type="submission" date="2019-06" db="EMBL/GenBank/DDBJ databases">
        <title>Metagenome assembled Genome of Spiribacter salinus SL48-SHIP from the microbial mat of Salt Lake 48 (Novosibirsk region, Russia).</title>
        <authorList>
            <person name="Shipova A."/>
            <person name="Rozanov A.S."/>
            <person name="Bryanskaya A.V."/>
            <person name="Peltek S.E."/>
        </authorList>
    </citation>
    <scope>NUCLEOTIDE SEQUENCE [LARGE SCALE GENOMIC DNA]</scope>
    <source>
        <strain evidence="2">SL48-SHIP-2</strain>
    </source>
</reference>
<feature type="transmembrane region" description="Helical" evidence="1">
    <location>
        <begin position="70"/>
        <end position="87"/>
    </location>
</feature>
<organism evidence="2 3">
    <name type="scientific">Spiribacter salinus</name>
    <dbReference type="NCBI Taxonomy" id="1335746"/>
    <lineage>
        <taxon>Bacteria</taxon>
        <taxon>Pseudomonadati</taxon>
        <taxon>Pseudomonadota</taxon>
        <taxon>Gammaproteobacteria</taxon>
        <taxon>Chromatiales</taxon>
        <taxon>Ectothiorhodospiraceae</taxon>
        <taxon>Spiribacter</taxon>
    </lineage>
</organism>
<dbReference type="Proteomes" id="UP000315400">
    <property type="component" value="Unassembled WGS sequence"/>
</dbReference>
<dbReference type="AlphaFoldDB" id="A0A540VSE7"/>